<dbReference type="InterPro" id="IPR058163">
    <property type="entry name" value="LysR-type_TF_proteobact-type"/>
</dbReference>
<dbReference type="InterPro" id="IPR005119">
    <property type="entry name" value="LysR_subst-bd"/>
</dbReference>
<dbReference type="FunFam" id="1.10.10.10:FF:000001">
    <property type="entry name" value="LysR family transcriptional regulator"/>
    <property type="match status" value="1"/>
</dbReference>
<evidence type="ECO:0000256" key="3">
    <source>
        <dbReference type="ARBA" id="ARBA00023125"/>
    </source>
</evidence>
<dbReference type="OrthoDB" id="8538345at2"/>
<dbReference type="SUPFAM" id="SSF53850">
    <property type="entry name" value="Periplasmic binding protein-like II"/>
    <property type="match status" value="1"/>
</dbReference>
<evidence type="ECO:0000256" key="2">
    <source>
        <dbReference type="ARBA" id="ARBA00023015"/>
    </source>
</evidence>
<dbReference type="SUPFAM" id="SSF46785">
    <property type="entry name" value="Winged helix' DNA-binding domain"/>
    <property type="match status" value="1"/>
</dbReference>
<dbReference type="PANTHER" id="PTHR30537:SF5">
    <property type="entry name" value="HTH-TYPE TRANSCRIPTIONAL ACTIVATOR TTDR-RELATED"/>
    <property type="match status" value="1"/>
</dbReference>
<dbReference type="Gene3D" id="3.40.190.290">
    <property type="match status" value="1"/>
</dbReference>
<evidence type="ECO:0000313" key="6">
    <source>
        <dbReference type="EMBL" id="VCU68289.1"/>
    </source>
</evidence>
<dbReference type="AlphaFoldDB" id="A0A3P4AW45"/>
<keyword evidence="2" id="KW-0805">Transcription regulation</keyword>
<dbReference type="Gene3D" id="1.10.10.10">
    <property type="entry name" value="Winged helix-like DNA-binding domain superfamily/Winged helix DNA-binding domain"/>
    <property type="match status" value="1"/>
</dbReference>
<proteinExistence type="inferred from homology"/>
<evidence type="ECO:0000259" key="5">
    <source>
        <dbReference type="PROSITE" id="PS50931"/>
    </source>
</evidence>
<organism evidence="6 7">
    <name type="scientific">Pigmentiphaga humi</name>
    <dbReference type="NCBI Taxonomy" id="2478468"/>
    <lineage>
        <taxon>Bacteria</taxon>
        <taxon>Pseudomonadati</taxon>
        <taxon>Pseudomonadota</taxon>
        <taxon>Betaproteobacteria</taxon>
        <taxon>Burkholderiales</taxon>
        <taxon>Alcaligenaceae</taxon>
        <taxon>Pigmentiphaga</taxon>
    </lineage>
</organism>
<protein>
    <submittedName>
        <fullName evidence="6">HTH-type transcriptional regulator DmlR</fullName>
    </submittedName>
</protein>
<dbReference type="CDD" id="cd08422">
    <property type="entry name" value="PBP2_CrgA_like"/>
    <property type="match status" value="1"/>
</dbReference>
<accession>A0A3P4AW45</accession>
<gene>
    <name evidence="6" type="primary">dmlR_4</name>
    <name evidence="6" type="ORF">PIGHUM_00340</name>
</gene>
<dbReference type="PROSITE" id="PS50931">
    <property type="entry name" value="HTH_LYSR"/>
    <property type="match status" value="1"/>
</dbReference>
<dbReference type="RefSeq" id="WP_124077513.1">
    <property type="nucleotide sequence ID" value="NZ_UWPJ01000005.1"/>
</dbReference>
<evidence type="ECO:0000256" key="1">
    <source>
        <dbReference type="ARBA" id="ARBA00009437"/>
    </source>
</evidence>
<dbReference type="InterPro" id="IPR036390">
    <property type="entry name" value="WH_DNA-bd_sf"/>
</dbReference>
<keyword evidence="7" id="KW-1185">Reference proteome</keyword>
<name>A0A3P4AW45_9BURK</name>
<keyword evidence="4" id="KW-0804">Transcription</keyword>
<dbReference type="GO" id="GO:0003700">
    <property type="term" value="F:DNA-binding transcription factor activity"/>
    <property type="evidence" value="ECO:0007669"/>
    <property type="project" value="InterPro"/>
</dbReference>
<dbReference type="PANTHER" id="PTHR30537">
    <property type="entry name" value="HTH-TYPE TRANSCRIPTIONAL REGULATOR"/>
    <property type="match status" value="1"/>
</dbReference>
<dbReference type="InterPro" id="IPR000847">
    <property type="entry name" value="LysR_HTH_N"/>
</dbReference>
<feature type="domain" description="HTH lysR-type" evidence="5">
    <location>
        <begin position="1"/>
        <end position="59"/>
    </location>
</feature>
<reference evidence="6 7" key="1">
    <citation type="submission" date="2018-10" db="EMBL/GenBank/DDBJ databases">
        <authorList>
            <person name="Criscuolo A."/>
        </authorList>
    </citation>
    <scope>NUCLEOTIDE SEQUENCE [LARGE SCALE GENOMIC DNA]</scope>
    <source>
        <strain evidence="6">DnA1</strain>
    </source>
</reference>
<dbReference type="Pfam" id="PF03466">
    <property type="entry name" value="LysR_substrate"/>
    <property type="match status" value="1"/>
</dbReference>
<dbReference type="PRINTS" id="PR00039">
    <property type="entry name" value="HTHLYSR"/>
</dbReference>
<dbReference type="Pfam" id="PF00126">
    <property type="entry name" value="HTH_1"/>
    <property type="match status" value="1"/>
</dbReference>
<dbReference type="GO" id="GO:0003677">
    <property type="term" value="F:DNA binding"/>
    <property type="evidence" value="ECO:0007669"/>
    <property type="project" value="UniProtKB-KW"/>
</dbReference>
<comment type="similarity">
    <text evidence="1">Belongs to the LysR transcriptional regulatory family.</text>
</comment>
<sequence length="299" mass="33068">MEKLTPVRAFLAVADTGSFTAAARKLALSRSAITGHIQELERHLGTQLLNRTTRRVWLTREGQRYAERAARLVDGLDALDAELQSRAGRAEGHLHVEMSESLANARVIPRLPEFVRAYPDVSLRISLNEGVVDPAVSGADIGLRVGPLRDSALRFKLLGRGNYIMAASPAYLALHPPPRHPGELREHRLIEFWDANTGKPYDWQLVKGRQTASVAAQGQLIVDNTRAGLTCALAGLGIYEDLDFLLTRSLAEQRLIQVLPDWRRPGPPIAALYTARRPTPPHVKAFVDFLVSIFGPMRT</sequence>
<evidence type="ECO:0000313" key="7">
    <source>
        <dbReference type="Proteomes" id="UP000277294"/>
    </source>
</evidence>
<keyword evidence="3" id="KW-0238">DNA-binding</keyword>
<dbReference type="InterPro" id="IPR036388">
    <property type="entry name" value="WH-like_DNA-bd_sf"/>
</dbReference>
<evidence type="ECO:0000256" key="4">
    <source>
        <dbReference type="ARBA" id="ARBA00023163"/>
    </source>
</evidence>
<dbReference type="EMBL" id="UWPJ01000005">
    <property type="protein sequence ID" value="VCU68289.1"/>
    <property type="molecule type" value="Genomic_DNA"/>
</dbReference>
<dbReference type="Proteomes" id="UP000277294">
    <property type="component" value="Unassembled WGS sequence"/>
</dbReference>